<keyword evidence="1" id="KW-1133">Transmembrane helix</keyword>
<keyword evidence="1" id="KW-0472">Membrane</keyword>
<dbReference type="EMBL" id="SMCQ01000007">
    <property type="protein sequence ID" value="TCW00516.1"/>
    <property type="molecule type" value="Genomic_DNA"/>
</dbReference>
<evidence type="ECO:0008006" key="4">
    <source>
        <dbReference type="Google" id="ProtNLM"/>
    </source>
</evidence>
<evidence type="ECO:0000313" key="2">
    <source>
        <dbReference type="EMBL" id="TCW00516.1"/>
    </source>
</evidence>
<name>A0A4R3Z5J3_9FIRM</name>
<accession>A0A4R3Z5J3</accession>
<protein>
    <recommendedName>
        <fullName evidence="4">DUF202 domain-containing protein</fullName>
    </recommendedName>
</protein>
<gene>
    <name evidence="2" type="ORF">EDD60_1075</name>
</gene>
<comment type="caution">
    <text evidence="2">The sequence shown here is derived from an EMBL/GenBank/DDBJ whole genome shotgun (WGS) entry which is preliminary data.</text>
</comment>
<sequence length="88" mass="10153">METQIKQSYIKEIQYQTQMMNHLQRWLRNSIIFSSISLVLVLFGPSLHFALRIIGIISMIISILACFVIGLGLKNGKDNIQKIIDYIK</sequence>
<dbReference type="Proteomes" id="UP000295515">
    <property type="component" value="Unassembled WGS sequence"/>
</dbReference>
<keyword evidence="3" id="KW-1185">Reference proteome</keyword>
<evidence type="ECO:0000256" key="1">
    <source>
        <dbReference type="SAM" id="Phobius"/>
    </source>
</evidence>
<proteinExistence type="predicted"/>
<dbReference type="GeneID" id="98915103"/>
<evidence type="ECO:0000313" key="3">
    <source>
        <dbReference type="Proteomes" id="UP000295515"/>
    </source>
</evidence>
<feature type="transmembrane region" description="Helical" evidence="1">
    <location>
        <begin position="26"/>
        <end position="43"/>
    </location>
</feature>
<keyword evidence="1" id="KW-0812">Transmembrane</keyword>
<reference evidence="2 3" key="1">
    <citation type="submission" date="2019-03" db="EMBL/GenBank/DDBJ databases">
        <title>Genomic Encyclopedia of Type Strains, Phase IV (KMG-IV): sequencing the most valuable type-strain genomes for metagenomic binning, comparative biology and taxonomic classification.</title>
        <authorList>
            <person name="Goeker M."/>
        </authorList>
    </citation>
    <scope>NUCLEOTIDE SEQUENCE [LARGE SCALE GENOMIC DNA]</scope>
    <source>
        <strain evidence="2 3">DSM 29487</strain>
    </source>
</reference>
<dbReference type="AlphaFoldDB" id="A0A4R3Z5J3"/>
<dbReference type="RefSeq" id="WP_066448444.1">
    <property type="nucleotide sequence ID" value="NZ_DBGCPY010000120.1"/>
</dbReference>
<feature type="transmembrane region" description="Helical" evidence="1">
    <location>
        <begin position="49"/>
        <end position="73"/>
    </location>
</feature>
<organism evidence="2 3">
    <name type="scientific">Longibaculum muris</name>
    <dbReference type="NCBI Taxonomy" id="1796628"/>
    <lineage>
        <taxon>Bacteria</taxon>
        <taxon>Bacillati</taxon>
        <taxon>Bacillota</taxon>
        <taxon>Erysipelotrichia</taxon>
        <taxon>Erysipelotrichales</taxon>
        <taxon>Coprobacillaceae</taxon>
        <taxon>Longibaculum</taxon>
    </lineage>
</organism>